<dbReference type="EMBL" id="CP053921">
    <property type="protein sequence ID" value="QKG72633.1"/>
    <property type="molecule type" value="Genomic_DNA"/>
</dbReference>
<keyword evidence="2" id="KW-1185">Reference proteome</keyword>
<sequence>MQLADHQAQVISHSETPWASITFAGTRHLLALVFAGDTAVEAGERFIAALPEHEFMIPGQLVADATVVEAEHRLFPSPRLSATCELLLLEEG</sequence>
<organism evidence="1 2">
    <name type="scientific">Erythrobacter mangrovi</name>
    <dbReference type="NCBI Taxonomy" id="2739433"/>
    <lineage>
        <taxon>Bacteria</taxon>
        <taxon>Pseudomonadati</taxon>
        <taxon>Pseudomonadota</taxon>
        <taxon>Alphaproteobacteria</taxon>
        <taxon>Sphingomonadales</taxon>
        <taxon>Erythrobacteraceae</taxon>
        <taxon>Erythrobacter/Porphyrobacter group</taxon>
        <taxon>Erythrobacter</taxon>
    </lineage>
</organism>
<name>A0A7D3XJ24_9SPHN</name>
<protein>
    <submittedName>
        <fullName evidence="1">Uncharacterized protein</fullName>
    </submittedName>
</protein>
<reference evidence="1 2" key="1">
    <citation type="submission" date="2020-05" db="EMBL/GenBank/DDBJ databases">
        <title>Erythrobacter mangrovi sp. nov., isolated from rhizosphere soil of mangrove plant (Kandelia candel).</title>
        <authorList>
            <person name="Ye Y.H."/>
        </authorList>
    </citation>
    <scope>NUCLEOTIDE SEQUENCE [LARGE SCALE GENOMIC DNA]</scope>
    <source>
        <strain evidence="1 2">EB310</strain>
    </source>
</reference>
<accession>A0A7D3XJ24</accession>
<evidence type="ECO:0000313" key="2">
    <source>
        <dbReference type="Proteomes" id="UP000504693"/>
    </source>
</evidence>
<dbReference type="KEGG" id="emv:HQR01_02300"/>
<proteinExistence type="predicted"/>
<evidence type="ECO:0000313" key="1">
    <source>
        <dbReference type="EMBL" id="QKG72633.1"/>
    </source>
</evidence>
<gene>
    <name evidence="1" type="ORF">HQR01_02300</name>
</gene>
<dbReference type="Proteomes" id="UP000504693">
    <property type="component" value="Chromosome"/>
</dbReference>
<dbReference type="AlphaFoldDB" id="A0A7D3XJ24"/>